<feature type="transmembrane region" description="Helical" evidence="1">
    <location>
        <begin position="143"/>
        <end position="162"/>
    </location>
</feature>
<feature type="transmembrane region" description="Helical" evidence="1">
    <location>
        <begin position="94"/>
        <end position="111"/>
    </location>
</feature>
<evidence type="ECO:0000313" key="3">
    <source>
        <dbReference type="Proteomes" id="UP000315439"/>
    </source>
</evidence>
<evidence type="ECO:0000256" key="1">
    <source>
        <dbReference type="SAM" id="Phobius"/>
    </source>
</evidence>
<dbReference type="AlphaFoldDB" id="A0A545UDZ5"/>
<organism evidence="2 3">
    <name type="scientific">Aliikangiella coralliicola</name>
    <dbReference type="NCBI Taxonomy" id="2592383"/>
    <lineage>
        <taxon>Bacteria</taxon>
        <taxon>Pseudomonadati</taxon>
        <taxon>Pseudomonadota</taxon>
        <taxon>Gammaproteobacteria</taxon>
        <taxon>Oceanospirillales</taxon>
        <taxon>Pleioneaceae</taxon>
        <taxon>Aliikangiella</taxon>
    </lineage>
</organism>
<comment type="caution">
    <text evidence="2">The sequence shown here is derived from an EMBL/GenBank/DDBJ whole genome shotgun (WGS) entry which is preliminary data.</text>
</comment>
<keyword evidence="3" id="KW-1185">Reference proteome</keyword>
<sequence>MSKSGITNYVDVRCPYCLVKRKVSQKSKAKVKCVKCLKRFSPKFALSIDDDKLANIPMQDNSISGFTLLLFAIILLLVNLYVFRLGEDTDGESFSIGYLIFTIICVVLSRIDMRGFKHFAFSLVASTGVMRLVMGMSAGMSDFGFLLFIMIIGGSLTLANSLSDVFSDKGGSSGGGCSGGCGGGCGGCG</sequence>
<keyword evidence="1" id="KW-1133">Transmembrane helix</keyword>
<dbReference type="RefSeq" id="WP_142893353.1">
    <property type="nucleotide sequence ID" value="NZ_ML660163.1"/>
</dbReference>
<evidence type="ECO:0000313" key="2">
    <source>
        <dbReference type="EMBL" id="TQV87692.1"/>
    </source>
</evidence>
<protein>
    <submittedName>
        <fullName evidence="2">Uncharacterized protein</fullName>
    </submittedName>
</protein>
<keyword evidence="1" id="KW-0472">Membrane</keyword>
<keyword evidence="1" id="KW-0812">Transmembrane</keyword>
<gene>
    <name evidence="2" type="ORF">FLL46_09915</name>
</gene>
<proteinExistence type="predicted"/>
<feature type="transmembrane region" description="Helical" evidence="1">
    <location>
        <begin position="62"/>
        <end position="82"/>
    </location>
</feature>
<dbReference type="EMBL" id="VIKS01000006">
    <property type="protein sequence ID" value="TQV87692.1"/>
    <property type="molecule type" value="Genomic_DNA"/>
</dbReference>
<accession>A0A545UDZ5</accession>
<dbReference type="Proteomes" id="UP000315439">
    <property type="component" value="Unassembled WGS sequence"/>
</dbReference>
<reference evidence="2 3" key="1">
    <citation type="submission" date="2019-07" db="EMBL/GenBank/DDBJ databases">
        <title>Draft genome for Aliikangiella sp. M105.</title>
        <authorList>
            <person name="Wang G."/>
        </authorList>
    </citation>
    <scope>NUCLEOTIDE SEQUENCE [LARGE SCALE GENOMIC DNA]</scope>
    <source>
        <strain evidence="2 3">M105</strain>
    </source>
</reference>
<name>A0A545UDZ5_9GAMM</name>